<dbReference type="EMBL" id="WSZM01000098">
    <property type="protein sequence ID" value="KAF4042561.1"/>
    <property type="molecule type" value="Genomic_DNA"/>
</dbReference>
<sequence length="684" mass="76980">MHKTSPLSCFVLLSALFLLEPVGAGPVLTTVSNRSFLSNETSNGAVNADINRMQTWSAKDDESDKSEERVDIKVPGTEKLKGIITSGTTKLEKLASRVKNRLAFNDQKGTEDSVANLGVGATAEAKRIASTSVHSVTSINNQKATEDGMSKLGVGVLESKRTDTALAQSVTTINSKRPDLNEEAFLTALTAQYGDDALTKLLVEAQSPGASHVARTVKAIQFDNWVTQKKTAGDIYNLLKLNVEDADFLVNPLLPTWISFVKTKLKEDPFDFLLLKLSKHYKEDVLAKLLLSASSDTRAGGIAKSLENAQLKNWLAAGKTKYDVLRLLHLNPDEGLEFLKQPAMKTFISYATTHRREDPYEFLGLKLLKSHGEEKLANMLVTAKADPSLRIIAGEIENAQFKIWLGKGKTSDDVLKILHLDPDKGYEMLKKSSMQVWYWYVTYSRQNPAKLLYQKFKMRFSDEEILKMFFASSTDRSVKVYLTGMDDVIKHHWLKESRKAGAVFTDLSLHKDSKMIFQNPLLTTWSSYLTKIHGGEADNVMLEVTTKYYGNGALKEMIDQAKHSTIPRPYKGTAQRLQTQIWLREGKIAGDGFKLFYLHERGDAFFENPAFLKWVSYFNKFHNSEKSQDEFAIISELAKRFDDELDLARALSDARNNPALRGNTEKAMVTLLKLQFKQWMWKKD</sequence>
<protein>
    <recommendedName>
        <fullName evidence="4">Secreted RxLR effector peptide protein</fullName>
    </recommendedName>
</protein>
<evidence type="ECO:0000313" key="3">
    <source>
        <dbReference type="Proteomes" id="UP000602510"/>
    </source>
</evidence>
<organism evidence="2 3">
    <name type="scientific">Phytophthora infestans</name>
    <name type="common">Potato late blight agent</name>
    <name type="synonym">Botrytis infestans</name>
    <dbReference type="NCBI Taxonomy" id="4787"/>
    <lineage>
        <taxon>Eukaryota</taxon>
        <taxon>Sar</taxon>
        <taxon>Stramenopiles</taxon>
        <taxon>Oomycota</taxon>
        <taxon>Peronosporomycetes</taxon>
        <taxon>Peronosporales</taxon>
        <taxon>Peronosporaceae</taxon>
        <taxon>Phytophthora</taxon>
    </lineage>
</organism>
<gene>
    <name evidence="2" type="ORF">GN244_ATG05163</name>
</gene>
<reference evidence="2" key="1">
    <citation type="submission" date="2020-04" db="EMBL/GenBank/DDBJ databases">
        <title>Hybrid Assembly of Korean Phytophthora infestans isolates.</title>
        <authorList>
            <person name="Prokchorchik M."/>
            <person name="Lee Y."/>
            <person name="Seo J."/>
            <person name="Cho J.-H."/>
            <person name="Park Y.-E."/>
            <person name="Jang D.-C."/>
            <person name="Im J.-S."/>
            <person name="Choi J.-G."/>
            <person name="Park H.-J."/>
            <person name="Lee G.-B."/>
            <person name="Lee Y.-G."/>
            <person name="Hong S.-Y."/>
            <person name="Cho K."/>
            <person name="Sohn K.H."/>
        </authorList>
    </citation>
    <scope>NUCLEOTIDE SEQUENCE</scope>
    <source>
        <strain evidence="2">KR_1_A1</strain>
    </source>
</reference>
<evidence type="ECO:0008006" key="4">
    <source>
        <dbReference type="Google" id="ProtNLM"/>
    </source>
</evidence>
<evidence type="ECO:0000313" key="2">
    <source>
        <dbReference type="EMBL" id="KAF4042561.1"/>
    </source>
</evidence>
<keyword evidence="1" id="KW-0732">Signal</keyword>
<comment type="caution">
    <text evidence="2">The sequence shown here is derived from an EMBL/GenBank/DDBJ whole genome shotgun (WGS) entry which is preliminary data.</text>
</comment>
<dbReference type="Proteomes" id="UP000602510">
    <property type="component" value="Unassembled WGS sequence"/>
</dbReference>
<feature type="signal peptide" evidence="1">
    <location>
        <begin position="1"/>
        <end position="24"/>
    </location>
</feature>
<accession>A0A833WYJ0</accession>
<feature type="chain" id="PRO_5032490231" description="Secreted RxLR effector peptide protein" evidence="1">
    <location>
        <begin position="25"/>
        <end position="684"/>
    </location>
</feature>
<evidence type="ECO:0000256" key="1">
    <source>
        <dbReference type="SAM" id="SignalP"/>
    </source>
</evidence>
<dbReference type="AlphaFoldDB" id="A0A833WYJ0"/>
<name>A0A833WYJ0_PHYIN</name>
<proteinExistence type="predicted"/>
<keyword evidence="3" id="KW-1185">Reference proteome</keyword>